<dbReference type="Pfam" id="PF00078">
    <property type="entry name" value="RVT_1"/>
    <property type="match status" value="1"/>
</dbReference>
<dbReference type="PROSITE" id="PS50878">
    <property type="entry name" value="RT_POL"/>
    <property type="match status" value="1"/>
</dbReference>
<gene>
    <name evidence="2" type="ORF">ANN_08994</name>
</gene>
<reference evidence="2 3" key="1">
    <citation type="journal article" date="2022" name="Allergy">
        <title>Genome assembly and annotation of Periplaneta americana reveal a comprehensive cockroach allergen profile.</title>
        <authorList>
            <person name="Wang L."/>
            <person name="Xiong Q."/>
            <person name="Saelim N."/>
            <person name="Wang L."/>
            <person name="Nong W."/>
            <person name="Wan A.T."/>
            <person name="Shi M."/>
            <person name="Liu X."/>
            <person name="Cao Q."/>
            <person name="Hui J.H.L."/>
            <person name="Sookrung N."/>
            <person name="Leung T.F."/>
            <person name="Tungtrongchitr A."/>
            <person name="Tsui S.K.W."/>
        </authorList>
    </citation>
    <scope>NUCLEOTIDE SEQUENCE [LARGE SCALE GENOMIC DNA]</scope>
    <source>
        <strain evidence="2">PWHHKU_190912</strain>
    </source>
</reference>
<evidence type="ECO:0000313" key="3">
    <source>
        <dbReference type="Proteomes" id="UP001148838"/>
    </source>
</evidence>
<dbReference type="EMBL" id="JAJSOF020000005">
    <property type="protein sequence ID" value="KAJ4447006.1"/>
    <property type="molecule type" value="Genomic_DNA"/>
</dbReference>
<comment type="caution">
    <text evidence="2">The sequence shown here is derived from an EMBL/GenBank/DDBJ whole genome shotgun (WGS) entry which is preliminary data.</text>
</comment>
<dbReference type="Proteomes" id="UP001148838">
    <property type="component" value="Unassembled WGS sequence"/>
</dbReference>
<dbReference type="InterPro" id="IPR000477">
    <property type="entry name" value="RT_dom"/>
</dbReference>
<proteinExistence type="predicted"/>
<protein>
    <recommendedName>
        <fullName evidence="1">Reverse transcriptase domain-containing protein</fullName>
    </recommendedName>
</protein>
<sequence>MVGSTLIMYADDMAIGSANKEAIQHGIDAVQRWASENEFVINKNKTVQMVFRRGGRVAASDTLKLG</sequence>
<evidence type="ECO:0000313" key="2">
    <source>
        <dbReference type="EMBL" id="KAJ4447006.1"/>
    </source>
</evidence>
<accession>A0ABQ8TLL2</accession>
<organism evidence="2 3">
    <name type="scientific">Periplaneta americana</name>
    <name type="common">American cockroach</name>
    <name type="synonym">Blatta americana</name>
    <dbReference type="NCBI Taxonomy" id="6978"/>
    <lineage>
        <taxon>Eukaryota</taxon>
        <taxon>Metazoa</taxon>
        <taxon>Ecdysozoa</taxon>
        <taxon>Arthropoda</taxon>
        <taxon>Hexapoda</taxon>
        <taxon>Insecta</taxon>
        <taxon>Pterygota</taxon>
        <taxon>Neoptera</taxon>
        <taxon>Polyneoptera</taxon>
        <taxon>Dictyoptera</taxon>
        <taxon>Blattodea</taxon>
        <taxon>Blattoidea</taxon>
        <taxon>Blattidae</taxon>
        <taxon>Blattinae</taxon>
        <taxon>Periplaneta</taxon>
    </lineage>
</organism>
<name>A0ABQ8TLL2_PERAM</name>
<keyword evidence="3" id="KW-1185">Reference proteome</keyword>
<evidence type="ECO:0000259" key="1">
    <source>
        <dbReference type="PROSITE" id="PS50878"/>
    </source>
</evidence>
<feature type="domain" description="Reverse transcriptase" evidence="1">
    <location>
        <begin position="1"/>
        <end position="66"/>
    </location>
</feature>